<protein>
    <recommendedName>
        <fullName evidence="7">RING-type domain-containing protein</fullName>
    </recommendedName>
</protein>
<keyword evidence="9" id="KW-1185">Reference proteome</keyword>
<organism evidence="8 9">
    <name type="scientific">Spirodela intermedia</name>
    <name type="common">Intermediate duckweed</name>
    <dbReference type="NCBI Taxonomy" id="51605"/>
    <lineage>
        <taxon>Eukaryota</taxon>
        <taxon>Viridiplantae</taxon>
        <taxon>Streptophyta</taxon>
        <taxon>Embryophyta</taxon>
        <taxon>Tracheophyta</taxon>
        <taxon>Spermatophyta</taxon>
        <taxon>Magnoliopsida</taxon>
        <taxon>Liliopsida</taxon>
        <taxon>Araceae</taxon>
        <taxon>Lemnoideae</taxon>
        <taxon>Spirodela</taxon>
    </lineage>
</organism>
<feature type="domain" description="RING-type" evidence="7">
    <location>
        <begin position="266"/>
        <end position="301"/>
    </location>
</feature>
<dbReference type="InterPro" id="IPR013083">
    <property type="entry name" value="Znf_RING/FYVE/PHD"/>
</dbReference>
<evidence type="ECO:0000256" key="6">
    <source>
        <dbReference type="SAM" id="MobiDB-lite"/>
    </source>
</evidence>
<dbReference type="InterPro" id="IPR001841">
    <property type="entry name" value="Znf_RING"/>
</dbReference>
<dbReference type="GO" id="GO:0004842">
    <property type="term" value="F:ubiquitin-protein transferase activity"/>
    <property type="evidence" value="ECO:0007669"/>
    <property type="project" value="TreeGrafter"/>
</dbReference>
<proteinExistence type="predicted"/>
<keyword evidence="2 4" id="KW-0863">Zinc-finger</keyword>
<dbReference type="PIRSF" id="PIRSF036836">
    <property type="entry name" value="RNase_bind_SBP1"/>
    <property type="match status" value="1"/>
</dbReference>
<evidence type="ECO:0000256" key="1">
    <source>
        <dbReference type="ARBA" id="ARBA00022723"/>
    </source>
</evidence>
<evidence type="ECO:0000313" key="9">
    <source>
        <dbReference type="Proteomes" id="UP000663760"/>
    </source>
</evidence>
<dbReference type="PROSITE" id="PS50089">
    <property type="entry name" value="ZF_RING_2"/>
    <property type="match status" value="1"/>
</dbReference>
<feature type="coiled-coil region" evidence="5">
    <location>
        <begin position="121"/>
        <end position="217"/>
    </location>
</feature>
<feature type="region of interest" description="Disordered" evidence="6">
    <location>
        <begin position="31"/>
        <end position="55"/>
    </location>
</feature>
<evidence type="ECO:0000256" key="4">
    <source>
        <dbReference type="PROSITE-ProRule" id="PRU00175"/>
    </source>
</evidence>
<evidence type="ECO:0000256" key="3">
    <source>
        <dbReference type="ARBA" id="ARBA00022833"/>
    </source>
</evidence>
<name>A0A7I8LBR7_SPIIN</name>
<evidence type="ECO:0000256" key="5">
    <source>
        <dbReference type="SAM" id="Coils"/>
    </source>
</evidence>
<evidence type="ECO:0000313" key="8">
    <source>
        <dbReference type="EMBL" id="CAA7406708.1"/>
    </source>
</evidence>
<dbReference type="PANTHER" id="PTHR42647">
    <property type="entry name" value="SBP (S-RIBONUCLEASE BINDING PROTEIN) FAMILY PROTEIN"/>
    <property type="match status" value="1"/>
</dbReference>
<dbReference type="OrthoDB" id="1711136at2759"/>
<dbReference type="CDD" id="cd16649">
    <property type="entry name" value="mRING-HC-C3HC5_CGRF1-like"/>
    <property type="match status" value="1"/>
</dbReference>
<dbReference type="EMBL" id="LR746276">
    <property type="protein sequence ID" value="CAA7406708.1"/>
    <property type="molecule type" value="Genomic_DNA"/>
</dbReference>
<dbReference type="Gene3D" id="3.30.40.10">
    <property type="entry name" value="Zinc/RING finger domain, C3HC4 (zinc finger)"/>
    <property type="match status" value="1"/>
</dbReference>
<evidence type="ECO:0000259" key="7">
    <source>
        <dbReference type="PROSITE" id="PS50089"/>
    </source>
</evidence>
<dbReference type="AlphaFoldDB" id="A0A7I8LBR7"/>
<dbReference type="GO" id="GO:0008270">
    <property type="term" value="F:zinc ion binding"/>
    <property type="evidence" value="ECO:0007669"/>
    <property type="project" value="UniProtKB-KW"/>
</dbReference>
<keyword evidence="1" id="KW-0479">Metal-binding</keyword>
<accession>A0A7I8LBR7</accession>
<dbReference type="Proteomes" id="UP000663760">
    <property type="component" value="Chromosome 13"/>
</dbReference>
<sequence>MEVISLSLSPSLPLCVNASVSQIYPWAGSSNTNRKRGREAAAPAPAAPTGLVSPPALNTTSTTLIDLSLLHSQQPAPPAAFVSTGLRLSFEDHPRPQQQPGNSFLSSLLTEELAAEIKHQKDELNQFLQSQSENLRRALAETRRTHYRALLGLAEQSGARRLREKDAEMERAARRNAELEQRVARLRAETVAWQTKARAEEAAAAVLQAQLQQAAERQNLAGDPGCSAAGDLAGAEDAESGYLDPERRETGGSSSAAAAAGAGRVCRSCRRRAAAVLVLPCRHLCLCRECAAGAEACPVCRCARTACLEVFLS</sequence>
<reference evidence="8" key="1">
    <citation type="submission" date="2020-02" db="EMBL/GenBank/DDBJ databases">
        <authorList>
            <person name="Scholz U."/>
            <person name="Mascher M."/>
            <person name="Fiebig A."/>
        </authorList>
    </citation>
    <scope>NUCLEOTIDE SEQUENCE</scope>
</reference>
<evidence type="ECO:0000256" key="2">
    <source>
        <dbReference type="ARBA" id="ARBA00022771"/>
    </source>
</evidence>
<keyword evidence="5" id="KW-0175">Coiled coil</keyword>
<dbReference type="PANTHER" id="PTHR42647:SF5">
    <property type="entry name" value="SBP (S-RIBONUCLEASE BINDING PROTEIN) FAMILY PROTEIN"/>
    <property type="match status" value="1"/>
</dbReference>
<dbReference type="Pfam" id="PF13920">
    <property type="entry name" value="zf-C3HC4_3"/>
    <property type="match status" value="1"/>
</dbReference>
<gene>
    <name evidence="8" type="ORF">SI8410_13017386</name>
</gene>
<keyword evidence="3" id="KW-0862">Zinc</keyword>